<evidence type="ECO:0000313" key="1">
    <source>
        <dbReference type="EMBL" id="TBU31282.1"/>
    </source>
</evidence>
<protein>
    <submittedName>
        <fullName evidence="1">Uncharacterized protein</fullName>
    </submittedName>
</protein>
<dbReference type="Proteomes" id="UP000292957">
    <property type="component" value="Unassembled WGS sequence"/>
</dbReference>
<organism evidence="1">
    <name type="scientific">Dichomitus squalens</name>
    <dbReference type="NCBI Taxonomy" id="114155"/>
    <lineage>
        <taxon>Eukaryota</taxon>
        <taxon>Fungi</taxon>
        <taxon>Dikarya</taxon>
        <taxon>Basidiomycota</taxon>
        <taxon>Agaricomycotina</taxon>
        <taxon>Agaricomycetes</taxon>
        <taxon>Polyporales</taxon>
        <taxon>Polyporaceae</taxon>
        <taxon>Dichomitus</taxon>
    </lineage>
</organism>
<reference evidence="1" key="1">
    <citation type="submission" date="2019-01" db="EMBL/GenBank/DDBJ databases">
        <title>Draft genome sequences of three monokaryotic isolates of the white-rot basidiomycete fungus Dichomitus squalens.</title>
        <authorList>
            <consortium name="DOE Joint Genome Institute"/>
            <person name="Lopez S.C."/>
            <person name="Andreopoulos B."/>
            <person name="Pangilinan J."/>
            <person name="Lipzen A."/>
            <person name="Riley R."/>
            <person name="Ahrendt S."/>
            <person name="Ng V."/>
            <person name="Barry K."/>
            <person name="Daum C."/>
            <person name="Grigoriev I.V."/>
            <person name="Hilden K.S."/>
            <person name="Makela M.R."/>
            <person name="de Vries R.P."/>
        </authorList>
    </citation>
    <scope>NUCLEOTIDE SEQUENCE [LARGE SCALE GENOMIC DNA]</scope>
    <source>
        <strain evidence="1">OM18370.1</strain>
    </source>
</reference>
<name>A0A4Q9MX32_9APHY</name>
<dbReference type="EMBL" id="ML143400">
    <property type="protein sequence ID" value="TBU31282.1"/>
    <property type="molecule type" value="Genomic_DNA"/>
</dbReference>
<sequence>MRRSRMAGWRICSSLAYSVWRRKLCLLSAGPRPSVLRPVSTKRQRVHDQDFFELWFSLPDKGPPET</sequence>
<accession>A0A4Q9MX32</accession>
<proteinExistence type="predicted"/>
<gene>
    <name evidence="1" type="ORF">BD311DRAFT_657260</name>
</gene>
<dbReference type="AlphaFoldDB" id="A0A4Q9MX32"/>